<name>A0ABR1PMN3_DIAER</name>
<dbReference type="EC" id="6.3.4.19" evidence="1"/>
<evidence type="ECO:0000256" key="7">
    <source>
        <dbReference type="SAM" id="MobiDB-lite"/>
    </source>
</evidence>
<feature type="domain" description="tRNA(Ile)-lysidine/2-thiocytidine synthase N-terminal" evidence="8">
    <location>
        <begin position="44"/>
        <end position="195"/>
    </location>
</feature>
<dbReference type="HAMAP" id="MF_01161">
    <property type="entry name" value="tRNA_Ile_lys_synt"/>
    <property type="match status" value="1"/>
</dbReference>
<dbReference type="Pfam" id="PF01171">
    <property type="entry name" value="ATP_bind_3"/>
    <property type="match status" value="2"/>
</dbReference>
<keyword evidence="4" id="KW-0547">Nucleotide-binding</keyword>
<accession>A0ABR1PMN3</accession>
<evidence type="ECO:0000256" key="5">
    <source>
        <dbReference type="ARBA" id="ARBA00022840"/>
    </source>
</evidence>
<evidence type="ECO:0000256" key="1">
    <source>
        <dbReference type="ARBA" id="ARBA00013267"/>
    </source>
</evidence>
<dbReference type="PANTHER" id="PTHR43033:SF1">
    <property type="entry name" value="TRNA(ILE)-LYSIDINE SYNTHASE-RELATED"/>
    <property type="match status" value="1"/>
</dbReference>
<evidence type="ECO:0000313" key="10">
    <source>
        <dbReference type="Proteomes" id="UP001430848"/>
    </source>
</evidence>
<feature type="region of interest" description="Disordered" evidence="7">
    <location>
        <begin position="721"/>
        <end position="743"/>
    </location>
</feature>
<evidence type="ECO:0000313" key="9">
    <source>
        <dbReference type="EMBL" id="KAK7740372.1"/>
    </source>
</evidence>
<gene>
    <name evidence="9" type="ORF">SLS63_001575</name>
</gene>
<dbReference type="Proteomes" id="UP001430848">
    <property type="component" value="Unassembled WGS sequence"/>
</dbReference>
<comment type="catalytic activity">
    <reaction evidence="6">
        <text>cytidine(34) in tRNA(Ile2) + L-lysine + ATP = lysidine(34) in tRNA(Ile2) + AMP + diphosphate + H(+)</text>
        <dbReference type="Rhea" id="RHEA:43744"/>
        <dbReference type="Rhea" id="RHEA-COMP:10625"/>
        <dbReference type="Rhea" id="RHEA-COMP:10670"/>
        <dbReference type="ChEBI" id="CHEBI:15378"/>
        <dbReference type="ChEBI" id="CHEBI:30616"/>
        <dbReference type="ChEBI" id="CHEBI:32551"/>
        <dbReference type="ChEBI" id="CHEBI:33019"/>
        <dbReference type="ChEBI" id="CHEBI:82748"/>
        <dbReference type="ChEBI" id="CHEBI:83665"/>
        <dbReference type="ChEBI" id="CHEBI:456215"/>
        <dbReference type="EC" id="6.3.4.19"/>
    </reaction>
</comment>
<protein>
    <recommendedName>
        <fullName evidence="1">tRNA(Ile)-lysidine synthetase</fullName>
        <ecNumber evidence="1">6.3.4.19</ecNumber>
    </recommendedName>
</protein>
<keyword evidence="3" id="KW-0819">tRNA processing</keyword>
<evidence type="ECO:0000256" key="6">
    <source>
        <dbReference type="ARBA" id="ARBA00048539"/>
    </source>
</evidence>
<comment type="caution">
    <text evidence="9">The sequence shown here is derived from an EMBL/GenBank/DDBJ whole genome shotgun (WGS) entry which is preliminary data.</text>
</comment>
<proteinExistence type="inferred from homology"/>
<evidence type="ECO:0000259" key="8">
    <source>
        <dbReference type="Pfam" id="PF01171"/>
    </source>
</evidence>
<keyword evidence="5" id="KW-0067">ATP-binding</keyword>
<dbReference type="InterPro" id="IPR012795">
    <property type="entry name" value="tRNA_Ile_lys_synt_N"/>
</dbReference>
<evidence type="ECO:0000256" key="4">
    <source>
        <dbReference type="ARBA" id="ARBA00022741"/>
    </source>
</evidence>
<dbReference type="InterPro" id="IPR012094">
    <property type="entry name" value="tRNA_Ile_lys_synt"/>
</dbReference>
<dbReference type="SUPFAM" id="SSF52402">
    <property type="entry name" value="Adenine nucleotide alpha hydrolases-like"/>
    <property type="match status" value="1"/>
</dbReference>
<dbReference type="PANTHER" id="PTHR43033">
    <property type="entry name" value="TRNA(ILE)-LYSIDINE SYNTHASE-RELATED"/>
    <property type="match status" value="1"/>
</dbReference>
<reference evidence="9 10" key="1">
    <citation type="submission" date="2024-02" db="EMBL/GenBank/DDBJ databases">
        <title>De novo assembly and annotation of 12 fungi associated with fruit tree decline syndrome in Ontario, Canada.</title>
        <authorList>
            <person name="Sulman M."/>
            <person name="Ellouze W."/>
            <person name="Ilyukhin E."/>
        </authorList>
    </citation>
    <scope>NUCLEOTIDE SEQUENCE [LARGE SCALE GENOMIC DNA]</scope>
    <source>
        <strain evidence="9 10">M169</strain>
    </source>
</reference>
<feature type="domain" description="tRNA(Ile)-lysidine/2-thiocytidine synthase N-terminal" evidence="8">
    <location>
        <begin position="284"/>
        <end position="330"/>
    </location>
</feature>
<dbReference type="InterPro" id="IPR011063">
    <property type="entry name" value="TilS/TtcA_N"/>
</dbReference>
<keyword evidence="2" id="KW-0436">Ligase</keyword>
<dbReference type="EMBL" id="JAKNSF020000003">
    <property type="protein sequence ID" value="KAK7740372.1"/>
    <property type="molecule type" value="Genomic_DNA"/>
</dbReference>
<organism evidence="9 10">
    <name type="scientific">Diaporthe eres</name>
    <name type="common">Phomopsis oblonga</name>
    <dbReference type="NCBI Taxonomy" id="83184"/>
    <lineage>
        <taxon>Eukaryota</taxon>
        <taxon>Fungi</taxon>
        <taxon>Dikarya</taxon>
        <taxon>Ascomycota</taxon>
        <taxon>Pezizomycotina</taxon>
        <taxon>Sordariomycetes</taxon>
        <taxon>Sordariomycetidae</taxon>
        <taxon>Diaporthales</taxon>
        <taxon>Diaporthaceae</taxon>
        <taxon>Diaporthe</taxon>
        <taxon>Diaporthe eres species complex</taxon>
    </lineage>
</organism>
<keyword evidence="10" id="KW-1185">Reference proteome</keyword>
<dbReference type="InterPro" id="IPR014729">
    <property type="entry name" value="Rossmann-like_a/b/a_fold"/>
</dbReference>
<evidence type="ECO:0000256" key="2">
    <source>
        <dbReference type="ARBA" id="ARBA00022598"/>
    </source>
</evidence>
<sequence length="743" mass="84872">MSSIPQVLHRTAKPVTVAEFIDAVQAICRPRFPGARGRQARPVGLAISGGVDSMALAYLCSQVHKQRLGIKVADNPVGAYHCMVVDHRMREGSGLEAEAVRVSVTSLGLKAHVMSIGWKDVLEDSGYSHPKELPNFETVARRLRYRKMAIMCAKAKMASLFFAHHEDDQYETVLMRLMSGHGAAGLLGMRSATDIPESYDIHGAYQSGLVDDQASRMPMINYRPMRRELGSIKDQMMADLDPELVARELTEGTPASAYLYDEFDAYVPRTKMMFPVAPPKVEDGGVMVYRPLLEFSKDRLIATCEAKGVPWFEDATNQDATLTMRNAVRHLYRNHTLPTALQKPAILDMSRRLRRQAELDEAEVDRLLGRTMVRDFESTTGTVIVQMPSFRIPRARRGLNNEARRARRLEHYRYIAALLLKRLIAMVTPEQPGPFATNLQNQVLRLFPSLNDDPSSYPEHPKAFNVSSVHFLPVHTSTRPGVPMNWYLTREPYVSGRPLPSCAFGRLSVSARWRRRPELWRWPAWKPWQLWDGRFWVRMRNRSNVHAAFAPFEARHAKAFRDSLPDGQTRDKLAALLKHHAPGKVRYTLPAIYTGGDHERALREPERRRDAEKAGLLEEADAKRQWKEIGRVAQIQEYYRIREWEKEAGIWDVSNAMAGTKEERRVLVALPTLGISKPGLSSWIRYDIRYRRVDRDTLEKTARDERELALYRHKRSIARTRTKGNAEWARISSQARGRGSPRK</sequence>
<evidence type="ECO:0000256" key="3">
    <source>
        <dbReference type="ARBA" id="ARBA00022694"/>
    </source>
</evidence>
<dbReference type="CDD" id="cd01992">
    <property type="entry name" value="TilS_N"/>
    <property type="match status" value="1"/>
</dbReference>
<dbReference type="Gene3D" id="3.40.50.620">
    <property type="entry name" value="HUPs"/>
    <property type="match status" value="1"/>
</dbReference>